<name>A0A2A5QB49_PRORE</name>
<evidence type="ECO:0000313" key="2">
    <source>
        <dbReference type="Proteomes" id="UP000216001"/>
    </source>
</evidence>
<protein>
    <submittedName>
        <fullName evidence="1">Uncharacterized protein</fullName>
    </submittedName>
</protein>
<evidence type="ECO:0000313" key="1">
    <source>
        <dbReference type="EMBL" id="OZS75638.1"/>
    </source>
</evidence>
<dbReference type="EMBL" id="NOWC01000004">
    <property type="protein sequence ID" value="OZS75638.1"/>
    <property type="molecule type" value="Genomic_DNA"/>
</dbReference>
<reference evidence="1 2" key="1">
    <citation type="submission" date="2017-07" db="EMBL/GenBank/DDBJ databases">
        <title>blaIMP-27 on transferable plasmids in Proteus mirabilis and Providencia rettgeri.</title>
        <authorList>
            <person name="Potter R."/>
        </authorList>
    </citation>
    <scope>NUCLEOTIDE SEQUENCE [LARGE SCALE GENOMIC DNA]</scope>
    <source>
        <strain evidence="1 2">PR1</strain>
    </source>
</reference>
<proteinExistence type="predicted"/>
<accession>A0A2A5QB49</accession>
<dbReference type="AlphaFoldDB" id="A0A2A5QB49"/>
<gene>
    <name evidence="1" type="ORF">CHI95_04960</name>
</gene>
<sequence length="65" mass="7574">MASPLNKIFFDFIILNNSLEKNFTKLGDLKRVERNIISNLNYKNEKFLTLSLVTKVLPIIFGRTE</sequence>
<dbReference type="Proteomes" id="UP000216001">
    <property type="component" value="Unassembled WGS sequence"/>
</dbReference>
<organism evidence="1 2">
    <name type="scientific">Providencia rettgeri</name>
    <dbReference type="NCBI Taxonomy" id="587"/>
    <lineage>
        <taxon>Bacteria</taxon>
        <taxon>Pseudomonadati</taxon>
        <taxon>Pseudomonadota</taxon>
        <taxon>Gammaproteobacteria</taxon>
        <taxon>Enterobacterales</taxon>
        <taxon>Morganellaceae</taxon>
        <taxon>Providencia</taxon>
    </lineage>
</organism>
<comment type="caution">
    <text evidence="1">The sequence shown here is derived from an EMBL/GenBank/DDBJ whole genome shotgun (WGS) entry which is preliminary data.</text>
</comment>